<comment type="caution">
    <text evidence="1">The sequence shown here is derived from an EMBL/GenBank/DDBJ whole genome shotgun (WGS) entry which is preliminary data.</text>
</comment>
<dbReference type="Proteomes" id="UP000729357">
    <property type="component" value="Unassembled WGS sequence"/>
</dbReference>
<dbReference type="AlphaFoldDB" id="A0A9P8G450"/>
<organism evidence="1 2">
    <name type="scientific">Aureobasidium melanogenum</name>
    <name type="common">Aureobasidium pullulans var. melanogenum</name>
    <dbReference type="NCBI Taxonomy" id="46634"/>
    <lineage>
        <taxon>Eukaryota</taxon>
        <taxon>Fungi</taxon>
        <taxon>Dikarya</taxon>
        <taxon>Ascomycota</taxon>
        <taxon>Pezizomycotina</taxon>
        <taxon>Dothideomycetes</taxon>
        <taxon>Dothideomycetidae</taxon>
        <taxon>Dothideales</taxon>
        <taxon>Saccotheciaceae</taxon>
        <taxon>Aureobasidium</taxon>
    </lineage>
</organism>
<reference evidence="1" key="1">
    <citation type="journal article" date="2021" name="J Fungi (Basel)">
        <title>Virulence traits and population genomics of the black yeast Aureobasidium melanogenum.</title>
        <authorList>
            <person name="Cernosa A."/>
            <person name="Sun X."/>
            <person name="Gostincar C."/>
            <person name="Fang C."/>
            <person name="Gunde-Cimerman N."/>
            <person name="Song Z."/>
        </authorList>
    </citation>
    <scope>NUCLEOTIDE SEQUENCE</scope>
    <source>
        <strain evidence="1">EXF-9298</strain>
    </source>
</reference>
<keyword evidence="2" id="KW-1185">Reference proteome</keyword>
<reference evidence="1" key="2">
    <citation type="submission" date="2021-08" db="EMBL/GenBank/DDBJ databases">
        <authorList>
            <person name="Gostincar C."/>
            <person name="Sun X."/>
            <person name="Song Z."/>
            <person name="Gunde-Cimerman N."/>
        </authorList>
    </citation>
    <scope>NUCLEOTIDE SEQUENCE</scope>
    <source>
        <strain evidence="1">EXF-9298</strain>
    </source>
</reference>
<protein>
    <submittedName>
        <fullName evidence="1">Uncharacterized protein</fullName>
    </submittedName>
</protein>
<gene>
    <name evidence="1" type="ORF">KCU98_g1129</name>
</gene>
<proteinExistence type="predicted"/>
<accession>A0A9P8G450</accession>
<sequence length="220" mass="25315">MQRIIQELESLRLSEAAKGYFLELLKHMDNRDKEWAKVVKMWETYESGSSGLNKAMIEIMLLARDSFIRLPFNDLLLIRYQTASAPRVEMDNANAASGSVPDQDKAAKDRDAAFEQGTAKGVIQTACMSLTMSITHMSAIQEHMRLRNDERAKALKMYQDYELYSSGSVHEILHKLQEMIDKDSDFLVTEHERHEENVKTMKFELDEMKKKLEQQALGGH</sequence>
<evidence type="ECO:0000313" key="2">
    <source>
        <dbReference type="Proteomes" id="UP000729357"/>
    </source>
</evidence>
<feature type="non-terminal residue" evidence="1">
    <location>
        <position position="1"/>
    </location>
</feature>
<dbReference type="EMBL" id="JAHFXS010000031">
    <property type="protein sequence ID" value="KAG9990440.1"/>
    <property type="molecule type" value="Genomic_DNA"/>
</dbReference>
<name>A0A9P8G450_AURME</name>
<evidence type="ECO:0000313" key="1">
    <source>
        <dbReference type="EMBL" id="KAG9990440.1"/>
    </source>
</evidence>